<evidence type="ECO:0000259" key="2">
    <source>
        <dbReference type="PROSITE" id="PS51352"/>
    </source>
</evidence>
<dbReference type="Proteomes" id="UP000005709">
    <property type="component" value="Unassembled WGS sequence"/>
</dbReference>
<sequence>MIKFLNLKVTAAVLALLLAGCDGWKHHLSSDGTSLASKFDPSERTLKIEGNDKPFVLFFYTSGCGACKAQVPALNELQANGDALIIGILGDGKGLEADAAIAREKGIKFPSVSGANSVKYFETIVGGIFGTPTSVIYDKNGKAVKKLIGLYPKSAFETQLKLMN</sequence>
<keyword evidence="4" id="KW-1185">Reference proteome</keyword>
<evidence type="ECO:0000313" key="4">
    <source>
        <dbReference type="Proteomes" id="UP000005709"/>
    </source>
</evidence>
<accession>C8PEC5</accession>
<name>C8PEC5_9BACT</name>
<dbReference type="InterPro" id="IPR017937">
    <property type="entry name" value="Thioredoxin_CS"/>
</dbReference>
<dbReference type="RefSeq" id="WP_005869317.1">
    <property type="nucleotide sequence ID" value="NZ_ACYG01000007.1"/>
</dbReference>
<keyword evidence="1" id="KW-0676">Redox-active center</keyword>
<dbReference type="EMBL" id="ACYG01000007">
    <property type="protein sequence ID" value="EEV18811.1"/>
    <property type="molecule type" value="Genomic_DNA"/>
</dbReference>
<gene>
    <name evidence="3" type="ORF">CAMGR0001_1826</name>
</gene>
<dbReference type="eggNOG" id="COG0526">
    <property type="taxonomic scope" value="Bacteria"/>
</dbReference>
<evidence type="ECO:0000313" key="3">
    <source>
        <dbReference type="EMBL" id="EEV18811.1"/>
    </source>
</evidence>
<reference evidence="3 4" key="1">
    <citation type="submission" date="2009-07" db="EMBL/GenBank/DDBJ databases">
        <authorList>
            <person name="Madupu R."/>
            <person name="Sebastian Y."/>
            <person name="Durkin A.S."/>
            <person name="Torralba M."/>
            <person name="Methe B."/>
            <person name="Sutton G.G."/>
            <person name="Strausberg R.L."/>
            <person name="Nelson K.E."/>
        </authorList>
    </citation>
    <scope>NUCLEOTIDE SEQUENCE [LARGE SCALE GENOMIC DNA]</scope>
    <source>
        <strain evidence="3 4">RM3268</strain>
    </source>
</reference>
<evidence type="ECO:0000256" key="1">
    <source>
        <dbReference type="ARBA" id="ARBA00023284"/>
    </source>
</evidence>
<comment type="caution">
    <text evidence="3">The sequence shown here is derived from an EMBL/GenBank/DDBJ whole genome shotgun (WGS) entry which is preliminary data.</text>
</comment>
<protein>
    <submittedName>
        <fullName evidence="3">Redoxin family protein</fullName>
    </submittedName>
</protein>
<dbReference type="STRING" id="824.CGRAC_1653"/>
<dbReference type="PROSITE" id="PS51352">
    <property type="entry name" value="THIOREDOXIN_2"/>
    <property type="match status" value="1"/>
</dbReference>
<dbReference type="CDD" id="cd02966">
    <property type="entry name" value="TlpA_like_family"/>
    <property type="match status" value="1"/>
</dbReference>
<organism evidence="3 4">
    <name type="scientific">Campylobacter gracilis RM3268</name>
    <dbReference type="NCBI Taxonomy" id="553220"/>
    <lineage>
        <taxon>Bacteria</taxon>
        <taxon>Pseudomonadati</taxon>
        <taxon>Campylobacterota</taxon>
        <taxon>Epsilonproteobacteria</taxon>
        <taxon>Campylobacterales</taxon>
        <taxon>Campylobacteraceae</taxon>
        <taxon>Campylobacter</taxon>
    </lineage>
</organism>
<proteinExistence type="predicted"/>
<dbReference type="InterPro" id="IPR013766">
    <property type="entry name" value="Thioredoxin_domain"/>
</dbReference>
<dbReference type="Gene3D" id="3.40.30.10">
    <property type="entry name" value="Glutaredoxin"/>
    <property type="match status" value="1"/>
</dbReference>
<dbReference type="PROSITE" id="PS51257">
    <property type="entry name" value="PROKAR_LIPOPROTEIN"/>
    <property type="match status" value="1"/>
</dbReference>
<dbReference type="InterPro" id="IPR012336">
    <property type="entry name" value="Thioredoxin-like_fold"/>
</dbReference>
<dbReference type="PROSITE" id="PS00194">
    <property type="entry name" value="THIOREDOXIN_1"/>
    <property type="match status" value="1"/>
</dbReference>
<dbReference type="OrthoDB" id="5356727at2"/>
<dbReference type="Pfam" id="PF13098">
    <property type="entry name" value="Thioredoxin_2"/>
    <property type="match status" value="1"/>
</dbReference>
<dbReference type="AlphaFoldDB" id="C8PEC5"/>
<feature type="domain" description="Thioredoxin" evidence="2">
    <location>
        <begin position="7"/>
        <end position="164"/>
    </location>
</feature>
<dbReference type="InterPro" id="IPR036249">
    <property type="entry name" value="Thioredoxin-like_sf"/>
</dbReference>
<dbReference type="SUPFAM" id="SSF52833">
    <property type="entry name" value="Thioredoxin-like"/>
    <property type="match status" value="1"/>
</dbReference>